<dbReference type="EC" id="1.11.1.11" evidence="3"/>
<dbReference type="InterPro" id="IPR010255">
    <property type="entry name" value="Haem_peroxidase_sf"/>
</dbReference>
<dbReference type="PROSITE" id="PS00436">
    <property type="entry name" value="PEROXIDASE_2"/>
    <property type="match status" value="1"/>
</dbReference>
<evidence type="ECO:0000256" key="7">
    <source>
        <dbReference type="ARBA" id="ARBA00022837"/>
    </source>
</evidence>
<dbReference type="STRING" id="180498.A0A067K0H0"/>
<dbReference type="GO" id="GO:0000302">
    <property type="term" value="P:response to reactive oxygen species"/>
    <property type="evidence" value="ECO:0007669"/>
    <property type="project" value="TreeGrafter"/>
</dbReference>
<dbReference type="PANTHER" id="PTHR31356">
    <property type="entry name" value="THYLAKOID LUMENAL 29 KDA PROTEIN, CHLOROPLASTIC-RELATED"/>
    <property type="match status" value="1"/>
</dbReference>
<dbReference type="GO" id="GO:0020037">
    <property type="term" value="F:heme binding"/>
    <property type="evidence" value="ECO:0007669"/>
    <property type="project" value="InterPro"/>
</dbReference>
<keyword evidence="10" id="KW-0408">Iron</keyword>
<feature type="domain" description="Plant heme peroxidase family profile" evidence="13">
    <location>
        <begin position="89"/>
        <end position="250"/>
    </location>
</feature>
<keyword evidence="12" id="KW-1133">Transmembrane helix</keyword>
<dbReference type="Gene3D" id="1.10.520.10">
    <property type="match status" value="1"/>
</dbReference>
<dbReference type="FunFam" id="1.10.520.10:FF:000003">
    <property type="entry name" value="Cytosolic ascorbate peroxidase"/>
    <property type="match status" value="1"/>
</dbReference>
<evidence type="ECO:0000256" key="2">
    <source>
        <dbReference type="ARBA" id="ARBA00006873"/>
    </source>
</evidence>
<keyword evidence="11" id="KW-0376">Hydrogen peroxide</keyword>
<dbReference type="Gene3D" id="1.10.420.10">
    <property type="entry name" value="Peroxidase, domain 2"/>
    <property type="match status" value="1"/>
</dbReference>
<comment type="cofactor">
    <cofactor evidence="1">
        <name>heme b</name>
        <dbReference type="ChEBI" id="CHEBI:60344"/>
    </cofactor>
</comment>
<evidence type="ECO:0000313" key="15">
    <source>
        <dbReference type="Proteomes" id="UP000027138"/>
    </source>
</evidence>
<dbReference type="SUPFAM" id="SSF48113">
    <property type="entry name" value="Heme-dependent peroxidases"/>
    <property type="match status" value="1"/>
</dbReference>
<gene>
    <name evidence="14" type="ORF">JCGZ_18804</name>
</gene>
<comment type="similarity">
    <text evidence="2">Belongs to the peroxidase family. Ascorbate peroxidase subfamily.</text>
</comment>
<dbReference type="PRINTS" id="PR00458">
    <property type="entry name" value="PEROXIDASE"/>
</dbReference>
<reference evidence="14 15" key="1">
    <citation type="journal article" date="2014" name="PLoS ONE">
        <title>Global Analysis of Gene Expression Profiles in Physic Nut (Jatropha curcas L.) Seedlings Exposed to Salt Stress.</title>
        <authorList>
            <person name="Zhang L."/>
            <person name="Zhang C."/>
            <person name="Wu P."/>
            <person name="Chen Y."/>
            <person name="Li M."/>
            <person name="Jiang H."/>
            <person name="Wu G."/>
        </authorList>
    </citation>
    <scope>NUCLEOTIDE SEQUENCE [LARGE SCALE GENOMIC DNA]</scope>
    <source>
        <strain evidence="15">cv. GZQX0401</strain>
        <tissue evidence="14">Young leaves</tissue>
    </source>
</reference>
<evidence type="ECO:0000256" key="1">
    <source>
        <dbReference type="ARBA" id="ARBA00001970"/>
    </source>
</evidence>
<dbReference type="CDD" id="cd00691">
    <property type="entry name" value="ascorbate_peroxidase"/>
    <property type="match status" value="1"/>
</dbReference>
<keyword evidence="12" id="KW-0472">Membrane</keyword>
<dbReference type="GO" id="GO:0034599">
    <property type="term" value="P:cellular response to oxidative stress"/>
    <property type="evidence" value="ECO:0007669"/>
    <property type="project" value="InterPro"/>
</dbReference>
<dbReference type="GO" id="GO:0042744">
    <property type="term" value="P:hydrogen peroxide catabolic process"/>
    <property type="evidence" value="ECO:0007669"/>
    <property type="project" value="UniProtKB-KW"/>
</dbReference>
<dbReference type="PROSITE" id="PS00435">
    <property type="entry name" value="PEROXIDASE_1"/>
    <property type="match status" value="1"/>
</dbReference>
<dbReference type="Proteomes" id="UP000027138">
    <property type="component" value="Unassembled WGS sequence"/>
</dbReference>
<sequence>MALPVVDTEYLKEIDKARRDLRALIAYKNCAPIMLRLAWHDAGTYDKNTKTGGPNGSIRNEEEFSHGSNNGLKIAIDFCEEVKARHPKITYADLYQLAGVVAVEVTGGPTIDFVPGRKDSKVSPKEGRLPNAKLGSPHLRDIFYRMGLSDKDIVALSGGHTLGRAHPERSGFDGPWTKEPLKFDNSYFVELLKGEMEGLLKLPTDKALLDDPEFRPYVELYAKDEDAFFRDYAVSHKKLSELGFMPSSSGSKVIAKDSTILAQSAVGVVVAAAVVILSYLYEVGKRVK</sequence>
<evidence type="ECO:0000256" key="9">
    <source>
        <dbReference type="ARBA" id="ARBA00023002"/>
    </source>
</evidence>
<keyword evidence="8" id="KW-0630">Potassium</keyword>
<dbReference type="OrthoDB" id="2859658at2759"/>
<dbReference type="FunFam" id="1.10.420.10:FF:000003">
    <property type="entry name" value="L-ascorbate peroxidase, cytosolic"/>
    <property type="match status" value="1"/>
</dbReference>
<dbReference type="InterPro" id="IPR044831">
    <property type="entry name" value="Ccp1-like"/>
</dbReference>
<dbReference type="InterPro" id="IPR019794">
    <property type="entry name" value="Peroxidases_AS"/>
</dbReference>
<evidence type="ECO:0000256" key="10">
    <source>
        <dbReference type="ARBA" id="ARBA00023004"/>
    </source>
</evidence>
<evidence type="ECO:0000256" key="12">
    <source>
        <dbReference type="SAM" id="Phobius"/>
    </source>
</evidence>
<feature type="transmembrane region" description="Helical" evidence="12">
    <location>
        <begin position="260"/>
        <end position="281"/>
    </location>
</feature>
<dbReference type="InterPro" id="IPR002016">
    <property type="entry name" value="Haem_peroxidase"/>
</dbReference>
<keyword evidence="12" id="KW-0812">Transmembrane</keyword>
<dbReference type="PRINTS" id="PR00459">
    <property type="entry name" value="ASPEROXIDASE"/>
</dbReference>
<evidence type="ECO:0000256" key="11">
    <source>
        <dbReference type="ARBA" id="ARBA00023324"/>
    </source>
</evidence>
<keyword evidence="5" id="KW-0349">Heme</keyword>
<dbReference type="GO" id="GO:0046872">
    <property type="term" value="F:metal ion binding"/>
    <property type="evidence" value="ECO:0007669"/>
    <property type="project" value="UniProtKB-KW"/>
</dbReference>
<evidence type="ECO:0000313" key="14">
    <source>
        <dbReference type="EMBL" id="KDP29642.1"/>
    </source>
</evidence>
<organism evidence="14 15">
    <name type="scientific">Jatropha curcas</name>
    <name type="common">Barbados nut</name>
    <dbReference type="NCBI Taxonomy" id="180498"/>
    <lineage>
        <taxon>Eukaryota</taxon>
        <taxon>Viridiplantae</taxon>
        <taxon>Streptophyta</taxon>
        <taxon>Embryophyta</taxon>
        <taxon>Tracheophyta</taxon>
        <taxon>Spermatophyta</taxon>
        <taxon>Magnoliopsida</taxon>
        <taxon>eudicotyledons</taxon>
        <taxon>Gunneridae</taxon>
        <taxon>Pentapetalae</taxon>
        <taxon>rosids</taxon>
        <taxon>fabids</taxon>
        <taxon>Malpighiales</taxon>
        <taxon>Euphorbiaceae</taxon>
        <taxon>Crotonoideae</taxon>
        <taxon>Jatropheae</taxon>
        <taxon>Jatropha</taxon>
    </lineage>
</organism>
<evidence type="ECO:0000259" key="13">
    <source>
        <dbReference type="PROSITE" id="PS50873"/>
    </source>
</evidence>
<keyword evidence="15" id="KW-1185">Reference proteome</keyword>
<evidence type="ECO:0000256" key="8">
    <source>
        <dbReference type="ARBA" id="ARBA00022958"/>
    </source>
</evidence>
<dbReference type="PANTHER" id="PTHR31356:SF36">
    <property type="entry name" value="L-ASCORBATE PEROXIDASE 3"/>
    <property type="match status" value="1"/>
</dbReference>
<accession>A0A067K0H0</accession>
<dbReference type="PROSITE" id="PS50873">
    <property type="entry name" value="PEROXIDASE_4"/>
    <property type="match status" value="1"/>
</dbReference>
<dbReference type="InterPro" id="IPR002207">
    <property type="entry name" value="Peroxidase_I"/>
</dbReference>
<dbReference type="AlphaFoldDB" id="A0A067K0H0"/>
<proteinExistence type="inferred from homology"/>
<dbReference type="Pfam" id="PF00141">
    <property type="entry name" value="peroxidase"/>
    <property type="match status" value="1"/>
</dbReference>
<keyword evidence="7" id="KW-0106">Calcium</keyword>
<evidence type="ECO:0000256" key="3">
    <source>
        <dbReference type="ARBA" id="ARBA00012940"/>
    </source>
</evidence>
<evidence type="ECO:0000256" key="6">
    <source>
        <dbReference type="ARBA" id="ARBA00022723"/>
    </source>
</evidence>
<dbReference type="GO" id="GO:0009507">
    <property type="term" value="C:chloroplast"/>
    <property type="evidence" value="ECO:0007669"/>
    <property type="project" value="TreeGrafter"/>
</dbReference>
<keyword evidence="6" id="KW-0479">Metal-binding</keyword>
<name>A0A067K0H0_JATCU</name>
<dbReference type="InterPro" id="IPR019793">
    <property type="entry name" value="Peroxidases_heam-ligand_BS"/>
</dbReference>
<keyword evidence="9" id="KW-0560">Oxidoreductase</keyword>
<protein>
    <recommendedName>
        <fullName evidence="3">L-ascorbate peroxidase</fullName>
        <ecNumber evidence="3">1.11.1.11</ecNumber>
    </recommendedName>
</protein>
<evidence type="ECO:0000256" key="4">
    <source>
        <dbReference type="ARBA" id="ARBA00022559"/>
    </source>
</evidence>
<dbReference type="GO" id="GO:0016688">
    <property type="term" value="F:L-ascorbate peroxidase activity"/>
    <property type="evidence" value="ECO:0007669"/>
    <property type="project" value="UniProtKB-EC"/>
</dbReference>
<keyword evidence="4" id="KW-0575">Peroxidase</keyword>
<evidence type="ECO:0000256" key="5">
    <source>
        <dbReference type="ARBA" id="ARBA00022617"/>
    </source>
</evidence>
<dbReference type="EMBL" id="KK914735">
    <property type="protein sequence ID" value="KDP29642.1"/>
    <property type="molecule type" value="Genomic_DNA"/>
</dbReference>